<keyword evidence="3 7" id="KW-0997">Cell inner membrane</keyword>
<evidence type="ECO:0000256" key="5">
    <source>
        <dbReference type="ARBA" id="ARBA00022989"/>
    </source>
</evidence>
<proteinExistence type="inferred from homology"/>
<feature type="transmembrane region" description="Helical" evidence="7">
    <location>
        <begin position="54"/>
        <end position="74"/>
    </location>
</feature>
<keyword evidence="2" id="KW-1003">Cell membrane</keyword>
<protein>
    <recommendedName>
        <fullName evidence="7">TRAP transporter large permease protein</fullName>
    </recommendedName>
</protein>
<evidence type="ECO:0000256" key="2">
    <source>
        <dbReference type="ARBA" id="ARBA00022475"/>
    </source>
</evidence>
<reference evidence="9 10" key="1">
    <citation type="submission" date="2024-04" db="EMBL/GenBank/DDBJ databases">
        <title>Salinicola lusitanus LLJ914,a marine bacterium isolated from the Okinawa Trough.</title>
        <authorList>
            <person name="Li J."/>
        </authorList>
    </citation>
    <scope>NUCLEOTIDE SEQUENCE [LARGE SCALE GENOMIC DNA]</scope>
    <source>
        <strain evidence="9 10">LLJ914</strain>
    </source>
</reference>
<organism evidence="9 10">
    <name type="scientific">Salinicola lusitanus</name>
    <dbReference type="NCBI Taxonomy" id="1949085"/>
    <lineage>
        <taxon>Bacteria</taxon>
        <taxon>Pseudomonadati</taxon>
        <taxon>Pseudomonadota</taxon>
        <taxon>Gammaproteobacteria</taxon>
        <taxon>Oceanospirillales</taxon>
        <taxon>Halomonadaceae</taxon>
        <taxon>Salinicola</taxon>
    </lineage>
</organism>
<evidence type="ECO:0000256" key="4">
    <source>
        <dbReference type="ARBA" id="ARBA00022692"/>
    </source>
</evidence>
<dbReference type="NCBIfam" id="TIGR00786">
    <property type="entry name" value="dctM"/>
    <property type="match status" value="1"/>
</dbReference>
<name>A0ABZ3CX04_9GAMM</name>
<sequence length="426" mass="44745">MTIGLFLASLLASIGLSLPIAFALLVSAVVLMLHLGLFDSQILAQNLINGADSYTLLAIPFFLVAGEVMSRGGLSKRIVLLAMSLVGHRKGGLGFVAIFAAIVMASLSGSAVADTAALGSMLLPMMRQAGYPQGRSAGLMAAGGIIAPIIPPSIPLIIIGVAGSISISKLFLAGIVPGLIMGATLVLMWMFITRKETLVVAEKASGTERLAALRQSFWAILLPVIIIGGIKTGIFTPTEAGVVAAVYAMLVSTLIYRELNLAELYEVLTQAARNTAVVMFLVAAASVASWLISIAQLPMMVAGLLAPLADHPRLLMLAIMAIVLIVGMVMDLTPTILVLTPILMPIVKIAGIDPVYFGIMFVLNCAIGLITPPVGNVLNVITSVGRIKFEKAVMGVLPFVTAYVLLLLLFVAFPQIITMPLYWLAS</sequence>
<dbReference type="Pfam" id="PF06808">
    <property type="entry name" value="DctM"/>
    <property type="match status" value="1"/>
</dbReference>
<comment type="caution">
    <text evidence="7">Lacks conserved residue(s) required for the propagation of feature annotation.</text>
</comment>
<comment type="function">
    <text evidence="7">Part of the tripartite ATP-independent periplasmic (TRAP) transport system.</text>
</comment>
<keyword evidence="7" id="KW-0813">Transport</keyword>
<evidence type="ECO:0000256" key="7">
    <source>
        <dbReference type="RuleBase" id="RU369079"/>
    </source>
</evidence>
<accession>A0ABZ3CX04</accession>
<comment type="subcellular location">
    <subcellularLocation>
        <location evidence="1 7">Cell inner membrane</location>
        <topology evidence="1 7">Multi-pass membrane protein</topology>
    </subcellularLocation>
</comment>
<evidence type="ECO:0000256" key="6">
    <source>
        <dbReference type="ARBA" id="ARBA00023136"/>
    </source>
</evidence>
<keyword evidence="10" id="KW-1185">Reference proteome</keyword>
<feature type="transmembrane region" description="Helical" evidence="7">
    <location>
        <begin position="355"/>
        <end position="381"/>
    </location>
</feature>
<evidence type="ECO:0000313" key="10">
    <source>
        <dbReference type="Proteomes" id="UP001453229"/>
    </source>
</evidence>
<evidence type="ECO:0000259" key="8">
    <source>
        <dbReference type="Pfam" id="PF06808"/>
    </source>
</evidence>
<dbReference type="EMBL" id="CP151919">
    <property type="protein sequence ID" value="XAD55667.1"/>
    <property type="molecule type" value="Genomic_DNA"/>
</dbReference>
<keyword evidence="4 7" id="KW-0812">Transmembrane</keyword>
<dbReference type="PIRSF" id="PIRSF006066">
    <property type="entry name" value="HI0050"/>
    <property type="match status" value="1"/>
</dbReference>
<dbReference type="InterPro" id="IPR010656">
    <property type="entry name" value="DctM"/>
</dbReference>
<feature type="transmembrane region" description="Helical" evidence="7">
    <location>
        <begin position="314"/>
        <end position="343"/>
    </location>
</feature>
<evidence type="ECO:0000256" key="1">
    <source>
        <dbReference type="ARBA" id="ARBA00004429"/>
    </source>
</evidence>
<dbReference type="RefSeq" id="WP_110707223.1">
    <property type="nucleotide sequence ID" value="NZ_CP151919.1"/>
</dbReference>
<dbReference type="Proteomes" id="UP001453229">
    <property type="component" value="Chromosome"/>
</dbReference>
<evidence type="ECO:0000313" key="9">
    <source>
        <dbReference type="EMBL" id="XAD55667.1"/>
    </source>
</evidence>
<evidence type="ECO:0000256" key="3">
    <source>
        <dbReference type="ARBA" id="ARBA00022519"/>
    </source>
</evidence>
<feature type="transmembrane region" description="Helical" evidence="7">
    <location>
        <begin position="95"/>
        <end position="119"/>
    </location>
</feature>
<comment type="similarity">
    <text evidence="7">Belongs to the TRAP transporter large permease family.</text>
</comment>
<feature type="transmembrane region" description="Helical" evidence="7">
    <location>
        <begin position="139"/>
        <end position="163"/>
    </location>
</feature>
<keyword evidence="6 7" id="KW-0472">Membrane</keyword>
<keyword evidence="5 7" id="KW-1133">Transmembrane helix</keyword>
<gene>
    <name evidence="9" type="ORF">AAGT95_06730</name>
</gene>
<dbReference type="PANTHER" id="PTHR33362:SF4">
    <property type="entry name" value="2,3-DIKETO-L-GULONATE TRAP TRANSPORTER LARGE PERMEASE PROTEIN YIAN"/>
    <property type="match status" value="1"/>
</dbReference>
<feature type="transmembrane region" description="Helical" evidence="7">
    <location>
        <begin position="170"/>
        <end position="192"/>
    </location>
</feature>
<feature type="transmembrane region" description="Helical" evidence="7">
    <location>
        <begin position="276"/>
        <end position="302"/>
    </location>
</feature>
<comment type="subunit">
    <text evidence="7">The complex comprises the extracytoplasmic solute receptor protein and the two transmembrane proteins.</text>
</comment>
<feature type="transmembrane region" description="Helical" evidence="7">
    <location>
        <begin position="393"/>
        <end position="417"/>
    </location>
</feature>
<feature type="domain" description="TRAP C4-dicarboxylate transport system permease DctM subunit" evidence="8">
    <location>
        <begin position="8"/>
        <end position="416"/>
    </location>
</feature>
<dbReference type="PANTHER" id="PTHR33362">
    <property type="entry name" value="SIALIC ACID TRAP TRANSPORTER PERMEASE PROTEIN SIAT-RELATED"/>
    <property type="match status" value="1"/>
</dbReference>
<dbReference type="InterPro" id="IPR004681">
    <property type="entry name" value="TRAP_DctM"/>
</dbReference>
<feature type="transmembrane region" description="Helical" evidence="7">
    <location>
        <begin position="237"/>
        <end position="256"/>
    </location>
</feature>